<evidence type="ECO:0000256" key="5">
    <source>
        <dbReference type="ARBA" id="ARBA00023136"/>
    </source>
</evidence>
<keyword evidence="2" id="KW-1003">Cell membrane</keyword>
<feature type="transmembrane region" description="Helical" evidence="7">
    <location>
        <begin position="227"/>
        <end position="248"/>
    </location>
</feature>
<keyword evidence="4 7" id="KW-1133">Transmembrane helix</keyword>
<evidence type="ECO:0000256" key="1">
    <source>
        <dbReference type="ARBA" id="ARBA00004651"/>
    </source>
</evidence>
<keyword evidence="5 7" id="KW-0472">Membrane</keyword>
<feature type="domain" description="EamA" evidence="8">
    <location>
        <begin position="11"/>
        <end position="151"/>
    </location>
</feature>
<organism evidence="9 10">
    <name type="scientific">Comamonas nitrativorans</name>
    <dbReference type="NCBI Taxonomy" id="108437"/>
    <lineage>
        <taxon>Bacteria</taxon>
        <taxon>Pseudomonadati</taxon>
        <taxon>Pseudomonadota</taxon>
        <taxon>Betaproteobacteria</taxon>
        <taxon>Burkholderiales</taxon>
        <taxon>Comamonadaceae</taxon>
        <taxon>Comamonas</taxon>
    </lineage>
</organism>
<name>A0ABV9GVI1_9BURK</name>
<comment type="caution">
    <text evidence="9">The sequence shown here is derived from an EMBL/GenBank/DDBJ whole genome shotgun (WGS) entry which is preliminary data.</text>
</comment>
<keyword evidence="10" id="KW-1185">Reference proteome</keyword>
<dbReference type="Pfam" id="PF00892">
    <property type="entry name" value="EamA"/>
    <property type="match status" value="2"/>
</dbReference>
<feature type="compositionally biased region" description="Low complexity" evidence="6">
    <location>
        <begin position="315"/>
        <end position="330"/>
    </location>
</feature>
<evidence type="ECO:0000256" key="2">
    <source>
        <dbReference type="ARBA" id="ARBA00022475"/>
    </source>
</evidence>
<dbReference type="SUPFAM" id="SSF103481">
    <property type="entry name" value="Multidrug resistance efflux transporter EmrE"/>
    <property type="match status" value="2"/>
</dbReference>
<evidence type="ECO:0000256" key="7">
    <source>
        <dbReference type="SAM" id="Phobius"/>
    </source>
</evidence>
<gene>
    <name evidence="9" type="ORF">ACFO3A_07275</name>
</gene>
<dbReference type="Proteomes" id="UP001595967">
    <property type="component" value="Unassembled WGS sequence"/>
</dbReference>
<proteinExistence type="predicted"/>
<feature type="transmembrane region" description="Helical" evidence="7">
    <location>
        <begin position="194"/>
        <end position="215"/>
    </location>
</feature>
<dbReference type="InterPro" id="IPR051258">
    <property type="entry name" value="Diverse_Substrate_Transporter"/>
</dbReference>
<feature type="domain" description="EamA" evidence="8">
    <location>
        <begin position="167"/>
        <end position="302"/>
    </location>
</feature>
<feature type="transmembrane region" description="Helical" evidence="7">
    <location>
        <begin position="142"/>
        <end position="159"/>
    </location>
</feature>
<feature type="transmembrane region" description="Helical" evidence="7">
    <location>
        <begin position="260"/>
        <end position="279"/>
    </location>
</feature>
<feature type="region of interest" description="Disordered" evidence="6">
    <location>
        <begin position="311"/>
        <end position="330"/>
    </location>
</feature>
<reference evidence="10" key="1">
    <citation type="journal article" date="2019" name="Int. J. Syst. Evol. Microbiol.">
        <title>The Global Catalogue of Microorganisms (GCM) 10K type strain sequencing project: providing services to taxonomists for standard genome sequencing and annotation.</title>
        <authorList>
            <consortium name="The Broad Institute Genomics Platform"/>
            <consortium name="The Broad Institute Genome Sequencing Center for Infectious Disease"/>
            <person name="Wu L."/>
            <person name="Ma J."/>
        </authorList>
    </citation>
    <scope>NUCLEOTIDE SEQUENCE [LARGE SCALE GENOMIC DNA]</scope>
    <source>
        <strain evidence="10">JCM 11650</strain>
    </source>
</reference>
<accession>A0ABV9GVI1</accession>
<dbReference type="PANTHER" id="PTHR42920">
    <property type="entry name" value="OS03G0707200 PROTEIN-RELATED"/>
    <property type="match status" value="1"/>
</dbReference>
<evidence type="ECO:0000259" key="8">
    <source>
        <dbReference type="Pfam" id="PF00892"/>
    </source>
</evidence>
<feature type="transmembrane region" description="Helical" evidence="7">
    <location>
        <begin position="45"/>
        <end position="67"/>
    </location>
</feature>
<feature type="transmembrane region" description="Helical" evidence="7">
    <location>
        <begin position="79"/>
        <end position="100"/>
    </location>
</feature>
<protein>
    <submittedName>
        <fullName evidence="9">DMT family transporter</fullName>
    </submittedName>
</protein>
<feature type="transmembrane region" description="Helical" evidence="7">
    <location>
        <begin position="285"/>
        <end position="303"/>
    </location>
</feature>
<feature type="transmembrane region" description="Helical" evidence="7">
    <location>
        <begin position="165"/>
        <end position="182"/>
    </location>
</feature>
<evidence type="ECO:0000256" key="3">
    <source>
        <dbReference type="ARBA" id="ARBA00022692"/>
    </source>
</evidence>
<dbReference type="EMBL" id="JBHSEW010000005">
    <property type="protein sequence ID" value="MFC4622018.1"/>
    <property type="molecule type" value="Genomic_DNA"/>
</dbReference>
<evidence type="ECO:0000256" key="6">
    <source>
        <dbReference type="SAM" id="MobiDB-lite"/>
    </source>
</evidence>
<dbReference type="InterPro" id="IPR037185">
    <property type="entry name" value="EmrE-like"/>
</dbReference>
<evidence type="ECO:0000256" key="4">
    <source>
        <dbReference type="ARBA" id="ARBA00022989"/>
    </source>
</evidence>
<dbReference type="Gene3D" id="1.10.3730.20">
    <property type="match status" value="1"/>
</dbReference>
<evidence type="ECO:0000313" key="9">
    <source>
        <dbReference type="EMBL" id="MFC4622018.1"/>
    </source>
</evidence>
<sequence length="330" mass="35059">MPWKHWSAERLGLALAVLAALGFSFKAIFVKLAYAAPQPVAVDAVTLLALRMAFSLPFFAWMGWRAHRAAGGAELNRRTLLWVLALGLLGYYGASILDFLGLQYISASLERLILFTYPTLTILIGVLFLGKRLRWQEGAALLLSYAGIGLAFAHDLHLAADMRTVLLGAALVLGSALSYAFYQAGSEPAIARLGAMRFSALALLVSTFATLLHFAATQPLAALQQPLPVYGHALGMAVFSTVLPVLMTSAAIRHIGAGRTALVGSLGPVMTIFFSAWLLDEGLSWWQLGGAALVLSGVLLIGMTKGQQRRPCDPAAPQAASAPPASTACR</sequence>
<dbReference type="RefSeq" id="WP_377725262.1">
    <property type="nucleotide sequence ID" value="NZ_JBHSEW010000005.1"/>
</dbReference>
<keyword evidence="3 7" id="KW-0812">Transmembrane</keyword>
<evidence type="ECO:0000313" key="10">
    <source>
        <dbReference type="Proteomes" id="UP001595967"/>
    </source>
</evidence>
<dbReference type="InterPro" id="IPR000620">
    <property type="entry name" value="EamA_dom"/>
</dbReference>
<dbReference type="PANTHER" id="PTHR42920:SF5">
    <property type="entry name" value="EAMA DOMAIN-CONTAINING PROTEIN"/>
    <property type="match status" value="1"/>
</dbReference>
<comment type="subcellular location">
    <subcellularLocation>
        <location evidence="1">Cell membrane</location>
        <topology evidence="1">Multi-pass membrane protein</topology>
    </subcellularLocation>
</comment>
<feature type="transmembrane region" description="Helical" evidence="7">
    <location>
        <begin position="112"/>
        <end position="130"/>
    </location>
</feature>